<dbReference type="GeneID" id="24923073"/>
<keyword evidence="3" id="KW-1185">Reference proteome</keyword>
<dbReference type="GO" id="GO:0052929">
    <property type="term" value="F:ATP:3'-cytidine-cytidine-tRNA adenylyltransferase activity"/>
    <property type="evidence" value="ECO:0007669"/>
    <property type="project" value="TreeGrafter"/>
</dbReference>
<reference evidence="2" key="1">
    <citation type="submission" date="2010-02" db="EMBL/GenBank/DDBJ databases">
        <title>Sequencing and annotation of the Blastocystis hominis genome.</title>
        <authorList>
            <person name="Wincker P."/>
        </authorList>
    </citation>
    <scope>NUCLEOTIDE SEQUENCE</scope>
    <source>
        <strain evidence="2">Singapore isolate B</strain>
    </source>
</reference>
<dbReference type="GO" id="GO:0001680">
    <property type="term" value="P:tRNA 3'-terminal CCA addition"/>
    <property type="evidence" value="ECO:0007669"/>
    <property type="project" value="TreeGrafter"/>
</dbReference>
<accession>D8LV74</accession>
<evidence type="ECO:0000313" key="3">
    <source>
        <dbReference type="Proteomes" id="UP000008312"/>
    </source>
</evidence>
<protein>
    <recommendedName>
        <fullName evidence="4">tRNA nucleotidyltransferase/poly(A) polymerase RNA and SrmB- binding domain-containing protein</fullName>
    </recommendedName>
</protein>
<dbReference type="InParanoid" id="D8LV74"/>
<evidence type="ECO:0000313" key="2">
    <source>
        <dbReference type="EMBL" id="CBK19713.2"/>
    </source>
</evidence>
<proteinExistence type="predicted"/>
<dbReference type="GO" id="GO:0052927">
    <property type="term" value="F:CC tRNA cytidylyltransferase activity"/>
    <property type="evidence" value="ECO:0007669"/>
    <property type="project" value="TreeGrafter"/>
</dbReference>
<dbReference type="RefSeq" id="XP_012893761.1">
    <property type="nucleotide sequence ID" value="XM_013038307.1"/>
</dbReference>
<dbReference type="PANTHER" id="PTHR13734">
    <property type="entry name" value="TRNA-NUCLEOTIDYLTRANSFERASE"/>
    <property type="match status" value="1"/>
</dbReference>
<keyword evidence="1" id="KW-0694">RNA-binding</keyword>
<evidence type="ECO:0000256" key="1">
    <source>
        <dbReference type="ARBA" id="ARBA00022884"/>
    </source>
</evidence>
<dbReference type="GO" id="GO:0003723">
    <property type="term" value="F:RNA binding"/>
    <property type="evidence" value="ECO:0007669"/>
    <property type="project" value="UniProtKB-KW"/>
</dbReference>
<organism evidence="2">
    <name type="scientific">Blastocystis hominis</name>
    <dbReference type="NCBI Taxonomy" id="12968"/>
    <lineage>
        <taxon>Eukaryota</taxon>
        <taxon>Sar</taxon>
        <taxon>Stramenopiles</taxon>
        <taxon>Bigyra</taxon>
        <taxon>Opalozoa</taxon>
        <taxon>Opalinata</taxon>
        <taxon>Blastocystidae</taxon>
        <taxon>Blastocystis</taxon>
    </lineage>
</organism>
<evidence type="ECO:0008006" key="4">
    <source>
        <dbReference type="Google" id="ProtNLM"/>
    </source>
</evidence>
<dbReference type="Proteomes" id="UP000008312">
    <property type="component" value="Unassembled WGS sequence"/>
</dbReference>
<sequence>MVDASEALLRQPAVQQLWTRFCLRELVSPIEDGWEAALRLACLLHAFSNVFLCGQTEVTQKKRISLQPAVLSPLIKHFIRESLKLRNCMINDVCWIDHRFHELVSTFEKCENPEFVPEDWEIVELGSLLLASKQLWPLMLHMVATEKILKGEERDRVMQCYTRFLEIAKERELMEMWNIPSILNGNDLSSMGVKRGPDMKGYMEDIRKWMILNPHGTKEQCIEYLNQRRS</sequence>
<dbReference type="PANTHER" id="PTHR13734:SF5">
    <property type="entry name" value="CCA TRNA NUCLEOTIDYLTRANSFERASE, MITOCHONDRIAL"/>
    <property type="match status" value="1"/>
</dbReference>
<dbReference type="SUPFAM" id="SSF81891">
    <property type="entry name" value="Poly A polymerase C-terminal region-like"/>
    <property type="match status" value="1"/>
</dbReference>
<gene>
    <name evidence="2" type="ORF">GSBLH_T00006949001</name>
</gene>
<dbReference type="EMBL" id="FN668638">
    <property type="protein sequence ID" value="CBK19713.2"/>
    <property type="molecule type" value="Genomic_DNA"/>
</dbReference>
<dbReference type="Gene3D" id="1.10.3090.10">
    <property type="entry name" value="cca-adding enzyme, domain 2"/>
    <property type="match status" value="1"/>
</dbReference>
<dbReference type="AlphaFoldDB" id="D8LV74"/>
<name>D8LV74_BLAHO</name>
<dbReference type="OrthoDB" id="445712at2759"/>